<reference evidence="1 2" key="1">
    <citation type="submission" date="2021-01" db="EMBL/GenBank/DDBJ databases">
        <title>Streptomyces acididurans sp. nov., isolated from a peat swamp forest soil.</title>
        <authorList>
            <person name="Chantavorakit T."/>
            <person name="Duangmal K."/>
        </authorList>
    </citation>
    <scope>NUCLEOTIDE SEQUENCE [LARGE SCALE GENOMIC DNA]</scope>
    <source>
        <strain evidence="1 2">KK5PA1</strain>
    </source>
</reference>
<dbReference type="EMBL" id="JADKYB010000030">
    <property type="protein sequence ID" value="MBM9510065.1"/>
    <property type="molecule type" value="Genomic_DNA"/>
</dbReference>
<protein>
    <submittedName>
        <fullName evidence="1">Uncharacterized protein</fullName>
    </submittedName>
</protein>
<dbReference type="RefSeq" id="WP_205363717.1">
    <property type="nucleotide sequence ID" value="NZ_JADKYB010000030.1"/>
</dbReference>
<proteinExistence type="predicted"/>
<comment type="caution">
    <text evidence="1">The sequence shown here is derived from an EMBL/GenBank/DDBJ whole genome shotgun (WGS) entry which is preliminary data.</text>
</comment>
<evidence type="ECO:0000313" key="1">
    <source>
        <dbReference type="EMBL" id="MBM9510065.1"/>
    </source>
</evidence>
<keyword evidence="2" id="KW-1185">Reference proteome</keyword>
<accession>A0ABS2U6E0</accession>
<evidence type="ECO:0000313" key="2">
    <source>
        <dbReference type="Proteomes" id="UP000749040"/>
    </source>
</evidence>
<sequence length="133" mass="15207">RDEEDFRNTKGICGDTASEYVVEKLPDTGWHKLHYFCPRHQDHLTRLREQVREQNGRSPEPIPNAGGLLPSYFEADWETVYRARRGPLWKPPVYGIRADDWPIPGRDPVPPRARLRLIIGGTDLDTSATEGTS</sequence>
<name>A0ABS2U6E0_9ACTN</name>
<dbReference type="Proteomes" id="UP000749040">
    <property type="component" value="Unassembled WGS sequence"/>
</dbReference>
<gene>
    <name evidence="1" type="ORF">ITX44_37010</name>
</gene>
<organism evidence="1 2">
    <name type="scientific">Actinacidiphila acididurans</name>
    <dbReference type="NCBI Taxonomy" id="2784346"/>
    <lineage>
        <taxon>Bacteria</taxon>
        <taxon>Bacillati</taxon>
        <taxon>Actinomycetota</taxon>
        <taxon>Actinomycetes</taxon>
        <taxon>Kitasatosporales</taxon>
        <taxon>Streptomycetaceae</taxon>
        <taxon>Actinacidiphila</taxon>
    </lineage>
</organism>
<feature type="non-terminal residue" evidence="1">
    <location>
        <position position="1"/>
    </location>
</feature>